<dbReference type="GO" id="GO:0003735">
    <property type="term" value="F:structural constituent of ribosome"/>
    <property type="evidence" value="ECO:0007669"/>
    <property type="project" value="InterPro"/>
</dbReference>
<sequence>MSRKIRRKKKVIGTAERPRLVVYRSNKYLHAQLVDDTQPKVLMGMFDKSKVAVEAVKEGKTKVERSKILGKVFAEQAKKLNISKIVFDRNGYHYHGRVKAFADGAREGGLDF</sequence>
<evidence type="ECO:0000313" key="10">
    <source>
        <dbReference type="Proteomes" id="UP000004671"/>
    </source>
</evidence>
<evidence type="ECO:0000256" key="2">
    <source>
        <dbReference type="ARBA" id="ARBA00022730"/>
    </source>
</evidence>
<dbReference type="HOGENOM" id="CLU_098841_0_1_0"/>
<keyword evidence="3 7" id="KW-0694">RNA-binding</keyword>
<dbReference type="PANTHER" id="PTHR12899">
    <property type="entry name" value="39S RIBOSOMAL PROTEIN L18, MITOCHONDRIAL"/>
    <property type="match status" value="1"/>
</dbReference>
<dbReference type="FunCoup" id="H1XVY0">
    <property type="interactions" value="631"/>
</dbReference>
<reference evidence="8 11" key="2">
    <citation type="submission" date="2016-11" db="EMBL/GenBank/DDBJ databases">
        <title>Genomic analysis of Caldithrix abyssi and proposal of a novel bacterial phylum Caldithrichaeota.</title>
        <authorList>
            <person name="Kublanov I."/>
            <person name="Sigalova O."/>
            <person name="Gavrilov S."/>
            <person name="Lebedinsky A."/>
            <person name="Ivanova N."/>
            <person name="Daum C."/>
            <person name="Reddy T."/>
            <person name="Klenk H.P."/>
            <person name="Goker M."/>
            <person name="Reva O."/>
            <person name="Miroshnichenko M."/>
            <person name="Kyprides N."/>
            <person name="Woyke T."/>
            <person name="Gelfand M."/>
        </authorList>
    </citation>
    <scope>NUCLEOTIDE SEQUENCE [LARGE SCALE GENOMIC DNA]</scope>
    <source>
        <strain evidence="8 11">LF13</strain>
    </source>
</reference>
<evidence type="ECO:0000313" key="11">
    <source>
        <dbReference type="Proteomes" id="UP000183868"/>
    </source>
</evidence>
<organism evidence="9 10">
    <name type="scientific">Caldithrix abyssi DSM 13497</name>
    <dbReference type="NCBI Taxonomy" id="880073"/>
    <lineage>
        <taxon>Bacteria</taxon>
        <taxon>Pseudomonadati</taxon>
        <taxon>Calditrichota</taxon>
        <taxon>Calditrichia</taxon>
        <taxon>Calditrichales</taxon>
        <taxon>Calditrichaceae</taxon>
        <taxon>Caldithrix</taxon>
    </lineage>
</organism>
<evidence type="ECO:0000256" key="5">
    <source>
        <dbReference type="ARBA" id="ARBA00023274"/>
    </source>
</evidence>
<dbReference type="KEGG" id="caby:Cabys_918"/>
<dbReference type="EMBL" id="CP018099">
    <property type="protein sequence ID" value="APF17669.1"/>
    <property type="molecule type" value="Genomic_DNA"/>
</dbReference>
<dbReference type="AlphaFoldDB" id="H1XVY0"/>
<keyword evidence="4 7" id="KW-0689">Ribosomal protein</keyword>
<comment type="subunit">
    <text evidence="7">Part of the 50S ribosomal subunit; part of the 5S rRNA/L5/L18/L25 subcomplex. Contacts the 5S and 23S rRNAs.</text>
</comment>
<protein>
    <recommendedName>
        <fullName evidence="6 7">Large ribosomal subunit protein uL18</fullName>
    </recommendedName>
</protein>
<evidence type="ECO:0000256" key="3">
    <source>
        <dbReference type="ARBA" id="ARBA00022884"/>
    </source>
</evidence>
<evidence type="ECO:0000313" key="9">
    <source>
        <dbReference type="EMBL" id="EHO41752.1"/>
    </source>
</evidence>
<dbReference type="GO" id="GO:0006412">
    <property type="term" value="P:translation"/>
    <property type="evidence" value="ECO:0007669"/>
    <property type="project" value="UniProtKB-UniRule"/>
</dbReference>
<accession>H1XVY0</accession>
<gene>
    <name evidence="7 8" type="primary">rplR</name>
    <name evidence="8" type="ORF">Cabys_918</name>
    <name evidence="9" type="ORF">Calab_2142</name>
</gene>
<evidence type="ECO:0000313" key="8">
    <source>
        <dbReference type="EMBL" id="APF17669.1"/>
    </source>
</evidence>
<keyword evidence="2 7" id="KW-0699">rRNA-binding</keyword>
<dbReference type="GO" id="GO:0022625">
    <property type="term" value="C:cytosolic large ribosomal subunit"/>
    <property type="evidence" value="ECO:0007669"/>
    <property type="project" value="TreeGrafter"/>
</dbReference>
<dbReference type="Gene3D" id="3.30.420.100">
    <property type="match status" value="1"/>
</dbReference>
<dbReference type="SUPFAM" id="SSF53137">
    <property type="entry name" value="Translational machinery components"/>
    <property type="match status" value="1"/>
</dbReference>
<dbReference type="Pfam" id="PF00861">
    <property type="entry name" value="Ribosomal_L18p"/>
    <property type="match status" value="1"/>
</dbReference>
<keyword evidence="10" id="KW-1185">Reference proteome</keyword>
<dbReference type="InParanoid" id="H1XVY0"/>
<dbReference type="OrthoDB" id="9810939at2"/>
<dbReference type="InterPro" id="IPR057268">
    <property type="entry name" value="Ribosomal_L18"/>
</dbReference>
<dbReference type="PANTHER" id="PTHR12899:SF3">
    <property type="entry name" value="LARGE RIBOSOMAL SUBUNIT PROTEIN UL18M"/>
    <property type="match status" value="1"/>
</dbReference>
<dbReference type="InterPro" id="IPR004389">
    <property type="entry name" value="Ribosomal_uL18_bac-type"/>
</dbReference>
<dbReference type="RefSeq" id="WP_006928928.1">
    <property type="nucleotide sequence ID" value="NZ_CM001402.1"/>
</dbReference>
<reference evidence="9 10" key="1">
    <citation type="submission" date="2011-09" db="EMBL/GenBank/DDBJ databases">
        <title>The permanent draft genome of Caldithrix abyssi DSM 13497.</title>
        <authorList>
            <consortium name="US DOE Joint Genome Institute (JGI-PGF)"/>
            <person name="Lucas S."/>
            <person name="Han J."/>
            <person name="Lapidus A."/>
            <person name="Bruce D."/>
            <person name="Goodwin L."/>
            <person name="Pitluck S."/>
            <person name="Peters L."/>
            <person name="Kyrpides N."/>
            <person name="Mavromatis K."/>
            <person name="Ivanova N."/>
            <person name="Mikhailova N."/>
            <person name="Chertkov O."/>
            <person name="Detter J.C."/>
            <person name="Tapia R."/>
            <person name="Han C."/>
            <person name="Land M."/>
            <person name="Hauser L."/>
            <person name="Markowitz V."/>
            <person name="Cheng J.-F."/>
            <person name="Hugenholtz P."/>
            <person name="Woyke T."/>
            <person name="Wu D."/>
            <person name="Spring S."/>
            <person name="Brambilla E."/>
            <person name="Klenk H.-P."/>
            <person name="Eisen J.A."/>
        </authorList>
    </citation>
    <scope>NUCLEOTIDE SEQUENCE [LARGE SCALE GENOMIC DNA]</scope>
    <source>
        <strain evidence="9 10">DSM 13497</strain>
    </source>
</reference>
<dbReference type="NCBIfam" id="TIGR00060">
    <property type="entry name" value="L18_bact"/>
    <property type="match status" value="1"/>
</dbReference>
<comment type="function">
    <text evidence="7">This is one of the proteins that bind and probably mediate the attachment of the 5S RNA into the large ribosomal subunit, where it forms part of the central protuberance.</text>
</comment>
<dbReference type="PaxDb" id="880073-Calab_2142"/>
<dbReference type="EMBL" id="CM001402">
    <property type="protein sequence ID" value="EHO41752.1"/>
    <property type="molecule type" value="Genomic_DNA"/>
</dbReference>
<dbReference type="eggNOG" id="COG0256">
    <property type="taxonomic scope" value="Bacteria"/>
</dbReference>
<evidence type="ECO:0000256" key="7">
    <source>
        <dbReference type="HAMAP-Rule" id="MF_01337"/>
    </source>
</evidence>
<dbReference type="Proteomes" id="UP000004671">
    <property type="component" value="Chromosome"/>
</dbReference>
<evidence type="ECO:0000256" key="1">
    <source>
        <dbReference type="ARBA" id="ARBA00007116"/>
    </source>
</evidence>
<dbReference type="HAMAP" id="MF_01337_B">
    <property type="entry name" value="Ribosomal_uL18_B"/>
    <property type="match status" value="1"/>
</dbReference>
<dbReference type="GO" id="GO:0008097">
    <property type="term" value="F:5S rRNA binding"/>
    <property type="evidence" value="ECO:0007669"/>
    <property type="project" value="TreeGrafter"/>
</dbReference>
<dbReference type="CDD" id="cd00432">
    <property type="entry name" value="Ribosomal_L18_L5e"/>
    <property type="match status" value="1"/>
</dbReference>
<proteinExistence type="inferred from homology"/>
<comment type="similarity">
    <text evidence="1 7">Belongs to the universal ribosomal protein uL18 family.</text>
</comment>
<evidence type="ECO:0000256" key="4">
    <source>
        <dbReference type="ARBA" id="ARBA00022980"/>
    </source>
</evidence>
<name>H1XVY0_CALAY</name>
<keyword evidence="5 7" id="KW-0687">Ribonucleoprotein</keyword>
<dbReference type="InterPro" id="IPR005484">
    <property type="entry name" value="Ribosomal_uL18_bac/plant/anim"/>
</dbReference>
<dbReference type="STRING" id="880073.Cabys_918"/>
<dbReference type="Proteomes" id="UP000183868">
    <property type="component" value="Chromosome"/>
</dbReference>
<evidence type="ECO:0000256" key="6">
    <source>
        <dbReference type="ARBA" id="ARBA00035197"/>
    </source>
</evidence>